<keyword evidence="2" id="KW-1185">Reference proteome</keyword>
<dbReference type="EMBL" id="CDMY01000309">
    <property type="protein sequence ID" value="CEM01736.1"/>
    <property type="molecule type" value="Genomic_DNA"/>
</dbReference>
<gene>
    <name evidence="1" type="ORF">Vbra_8181</name>
</gene>
<organism evidence="1 2">
    <name type="scientific">Vitrella brassicaformis (strain CCMP3155)</name>
    <dbReference type="NCBI Taxonomy" id="1169540"/>
    <lineage>
        <taxon>Eukaryota</taxon>
        <taxon>Sar</taxon>
        <taxon>Alveolata</taxon>
        <taxon>Colpodellida</taxon>
        <taxon>Vitrellaceae</taxon>
        <taxon>Vitrella</taxon>
    </lineage>
</organism>
<name>A0A0G4EUH1_VITBC</name>
<dbReference type="VEuPathDB" id="CryptoDB:Vbra_8181"/>
<dbReference type="Proteomes" id="UP000041254">
    <property type="component" value="Unassembled WGS sequence"/>
</dbReference>
<sequence>MEEPRRYGWSILEQLQVGPIGFPMLIPPPFALPRRSLGRAASQPQPKLSPEYSSVFGIYQDDNLAGLLVGTMHLPVAQLMEKGMYNVSFVEAVVDRVDPDAFYGEVDKFNETAEELTRNCTNLPEGQTVEEVLDKHPAILALFRRLLGIIECVSPKWARSINRKVLPWVEFDLMDLILKGYGFDERRVFDYHLAVLGSQRGKPSGSLETAEYRCDMWRGQVNYVSLSTTLGQLYVRLKALEAMTGGFATIPIAPSNDTAQRLVANCTDPAAGVQVGGVGLDVASKKLSSADMEFPESVKELERKEGSDKVTSDSWVAQSIVPRNRFMAKKIDGVIRRPPYESDCPSPVPLFFAGDLHVTPTTFSPNPIFHPSLPALLRDEKGYGVRRIKRLDDVPAKRERCGENGGSSLLRRLVGDMRAARLLFV</sequence>
<dbReference type="AlphaFoldDB" id="A0A0G4EUH1"/>
<evidence type="ECO:0000313" key="2">
    <source>
        <dbReference type="Proteomes" id="UP000041254"/>
    </source>
</evidence>
<dbReference type="InParanoid" id="A0A0G4EUH1"/>
<evidence type="ECO:0000313" key="1">
    <source>
        <dbReference type="EMBL" id="CEM01736.1"/>
    </source>
</evidence>
<accession>A0A0G4EUH1</accession>
<protein>
    <submittedName>
        <fullName evidence="1">Uncharacterized protein</fullName>
    </submittedName>
</protein>
<proteinExistence type="predicted"/>
<reference evidence="1 2" key="1">
    <citation type="submission" date="2014-11" db="EMBL/GenBank/DDBJ databases">
        <authorList>
            <person name="Zhu J."/>
            <person name="Qi W."/>
            <person name="Song R."/>
        </authorList>
    </citation>
    <scope>NUCLEOTIDE SEQUENCE [LARGE SCALE GENOMIC DNA]</scope>
</reference>